<dbReference type="Gene3D" id="1.20.1720.10">
    <property type="entry name" value="Multidrug resistance protein D"/>
    <property type="match status" value="1"/>
</dbReference>
<dbReference type="GO" id="GO:0042910">
    <property type="term" value="F:xenobiotic transmembrane transporter activity"/>
    <property type="evidence" value="ECO:0007669"/>
    <property type="project" value="InterPro"/>
</dbReference>
<dbReference type="GO" id="GO:1990961">
    <property type="term" value="P:xenobiotic detoxification by transmembrane export across the plasma membrane"/>
    <property type="evidence" value="ECO:0007669"/>
    <property type="project" value="InterPro"/>
</dbReference>
<keyword evidence="5 8" id="KW-0812">Transmembrane</keyword>
<feature type="transmembrane region" description="Helical" evidence="8">
    <location>
        <begin position="50"/>
        <end position="68"/>
    </location>
</feature>
<evidence type="ECO:0000256" key="2">
    <source>
        <dbReference type="ARBA" id="ARBA00006236"/>
    </source>
</evidence>
<evidence type="ECO:0000256" key="1">
    <source>
        <dbReference type="ARBA" id="ARBA00004651"/>
    </source>
</evidence>
<keyword evidence="7 8" id="KW-0472">Membrane</keyword>
<evidence type="ECO:0000256" key="5">
    <source>
        <dbReference type="ARBA" id="ARBA00022692"/>
    </source>
</evidence>
<feature type="domain" description="Major facilitator superfamily (MFS) profile" evidence="9">
    <location>
        <begin position="10"/>
        <end position="389"/>
    </location>
</feature>
<proteinExistence type="inferred from homology"/>
<feature type="transmembrane region" description="Helical" evidence="8">
    <location>
        <begin position="212"/>
        <end position="231"/>
    </location>
</feature>
<dbReference type="NCBIfam" id="TIGR00710">
    <property type="entry name" value="efflux_Bcr_CflA"/>
    <property type="match status" value="1"/>
</dbReference>
<dbReference type="InterPro" id="IPR036259">
    <property type="entry name" value="MFS_trans_sf"/>
</dbReference>
<keyword evidence="4 8" id="KW-1003">Cell membrane</keyword>
<dbReference type="PROSITE" id="PS50850">
    <property type="entry name" value="MFS"/>
    <property type="match status" value="1"/>
</dbReference>
<dbReference type="AlphaFoldDB" id="A0A0R2AXN0"/>
<evidence type="ECO:0000256" key="4">
    <source>
        <dbReference type="ARBA" id="ARBA00022475"/>
    </source>
</evidence>
<evidence type="ECO:0000259" key="9">
    <source>
        <dbReference type="PROSITE" id="PS50850"/>
    </source>
</evidence>
<dbReference type="EMBL" id="AYZQ01000002">
    <property type="protein sequence ID" value="KRM72152.1"/>
    <property type="molecule type" value="Genomic_DNA"/>
</dbReference>
<evidence type="ECO:0000313" key="11">
    <source>
        <dbReference type="Proteomes" id="UP000051672"/>
    </source>
</evidence>
<dbReference type="PATRIC" id="fig|1423727.3.peg.1152"/>
<feature type="transmembrane region" description="Helical" evidence="8">
    <location>
        <begin position="159"/>
        <end position="180"/>
    </location>
</feature>
<evidence type="ECO:0000256" key="8">
    <source>
        <dbReference type="RuleBase" id="RU365088"/>
    </source>
</evidence>
<reference evidence="10 11" key="1">
    <citation type="journal article" date="2015" name="Genome Announc.">
        <title>Expanding the biotechnology potential of lactobacilli through comparative genomics of 213 strains and associated genera.</title>
        <authorList>
            <person name="Sun Z."/>
            <person name="Harris H.M."/>
            <person name="McCann A."/>
            <person name="Guo C."/>
            <person name="Argimon S."/>
            <person name="Zhang W."/>
            <person name="Yang X."/>
            <person name="Jeffery I.B."/>
            <person name="Cooney J.C."/>
            <person name="Kagawa T.F."/>
            <person name="Liu W."/>
            <person name="Song Y."/>
            <person name="Salvetti E."/>
            <person name="Wrobel A."/>
            <person name="Rasinkangas P."/>
            <person name="Parkhill J."/>
            <person name="Rea M.C."/>
            <person name="O'Sullivan O."/>
            <person name="Ritari J."/>
            <person name="Douillard F.P."/>
            <person name="Paul Ross R."/>
            <person name="Yang R."/>
            <person name="Briner A.E."/>
            <person name="Felis G.E."/>
            <person name="de Vos W.M."/>
            <person name="Barrangou R."/>
            <person name="Klaenhammer T.R."/>
            <person name="Caufield P.W."/>
            <person name="Cui Y."/>
            <person name="Zhang H."/>
            <person name="O'Toole P.W."/>
        </authorList>
    </citation>
    <scope>NUCLEOTIDE SEQUENCE [LARGE SCALE GENOMIC DNA]</scope>
    <source>
        <strain evidence="10 11">DSM 23927</strain>
    </source>
</reference>
<dbReference type="SUPFAM" id="SSF103473">
    <property type="entry name" value="MFS general substrate transporter"/>
    <property type="match status" value="1"/>
</dbReference>
<feature type="transmembrane region" description="Helical" evidence="8">
    <location>
        <begin position="75"/>
        <end position="93"/>
    </location>
</feature>
<dbReference type="Proteomes" id="UP000051672">
    <property type="component" value="Unassembled WGS sequence"/>
</dbReference>
<keyword evidence="6 8" id="KW-1133">Transmembrane helix</keyword>
<comment type="caution">
    <text evidence="8">Lacks conserved residue(s) required for the propagation of feature annotation.</text>
</comment>
<feature type="transmembrane region" description="Helical" evidence="8">
    <location>
        <begin position="364"/>
        <end position="384"/>
    </location>
</feature>
<dbReference type="InterPro" id="IPR020846">
    <property type="entry name" value="MFS_dom"/>
</dbReference>
<feature type="transmembrane region" description="Helical" evidence="8">
    <location>
        <begin position="246"/>
        <end position="271"/>
    </location>
</feature>
<dbReference type="STRING" id="1423727.FC34_GL001136"/>
<organism evidence="10 11">
    <name type="scientific">Lacticaseibacillus brantae DSM 23927</name>
    <dbReference type="NCBI Taxonomy" id="1423727"/>
    <lineage>
        <taxon>Bacteria</taxon>
        <taxon>Bacillati</taxon>
        <taxon>Bacillota</taxon>
        <taxon>Bacilli</taxon>
        <taxon>Lactobacillales</taxon>
        <taxon>Lactobacillaceae</taxon>
        <taxon>Lacticaseibacillus</taxon>
    </lineage>
</organism>
<dbReference type="PANTHER" id="PTHR43124">
    <property type="entry name" value="PURINE EFFLUX PUMP PBUE"/>
    <property type="match status" value="1"/>
</dbReference>
<comment type="subcellular location">
    <subcellularLocation>
        <location evidence="1 8">Cell membrane</location>
        <topology evidence="1 8">Multi-pass membrane protein</topology>
    </subcellularLocation>
</comment>
<evidence type="ECO:0000256" key="3">
    <source>
        <dbReference type="ARBA" id="ARBA00022448"/>
    </source>
</evidence>
<comment type="similarity">
    <text evidence="2 8">Belongs to the major facilitator superfamily. Bcr/CmlA family.</text>
</comment>
<dbReference type="GO" id="GO:0005886">
    <property type="term" value="C:plasma membrane"/>
    <property type="evidence" value="ECO:0007669"/>
    <property type="project" value="UniProtKB-SubCell"/>
</dbReference>
<feature type="transmembrane region" description="Helical" evidence="8">
    <location>
        <begin position="340"/>
        <end position="358"/>
    </location>
</feature>
<keyword evidence="11" id="KW-1185">Reference proteome</keyword>
<keyword evidence="3 8" id="KW-0813">Transport</keyword>
<dbReference type="InterPro" id="IPR050189">
    <property type="entry name" value="MFS_Efflux_Transporters"/>
</dbReference>
<comment type="caution">
    <text evidence="10">The sequence shown here is derived from an EMBL/GenBank/DDBJ whole genome shotgun (WGS) entry which is preliminary data.</text>
</comment>
<protein>
    <recommendedName>
        <fullName evidence="8">Bcr/CflA family efflux transporter</fullName>
    </recommendedName>
</protein>
<dbReference type="CDD" id="cd17320">
    <property type="entry name" value="MFS_MdfA_MDR_like"/>
    <property type="match status" value="1"/>
</dbReference>
<evidence type="ECO:0000313" key="10">
    <source>
        <dbReference type="EMBL" id="KRM72152.1"/>
    </source>
</evidence>
<gene>
    <name evidence="10" type="ORF">FC34_GL001136</name>
</gene>
<feature type="transmembrane region" description="Helical" evidence="8">
    <location>
        <begin position="278"/>
        <end position="299"/>
    </location>
</feature>
<sequence>MKNVHKKVPSLILIIVLVGFPQISESIFTPVLPALSLGMQVSPATVQLTMSSYFVAFAFGVVFWGYWADRLGRRWAMLAGIGVYLLGNIGLFLAPNFHWLLAARLVQAFGASTGSVVTQTMMRESFEGVAGTQVFAKVSAAMALSPALGPFIGGLAQTYFGVRGVFGTLIGMATVILLYAGARLPETRPANLSVPSSSLGPLLKRLLTDRTVWVYGILIAGINGILFSYYAEAPFIFIEHFQLSPLLYGALGLVLAGASLGGALAVDFLVLHCSPVQVARLGLGVALVSSGFFLAMGVIDSLWGMIIGIFWVFLGLNVTLPIALNRALIGYEQVMGRASGLFSFGYYLLISGLTYLMSLLHTGAITQLPIFMVVVIAVMAGAYWRLNQH</sequence>
<feature type="transmembrane region" description="Helical" evidence="8">
    <location>
        <begin position="305"/>
        <end position="328"/>
    </location>
</feature>
<dbReference type="RefSeq" id="WP_057894417.1">
    <property type="nucleotide sequence ID" value="NZ_AYZQ01000002.1"/>
</dbReference>
<dbReference type="InterPro" id="IPR004812">
    <property type="entry name" value="Efflux_drug-R_Bcr/CmlA"/>
</dbReference>
<dbReference type="Pfam" id="PF07690">
    <property type="entry name" value="MFS_1"/>
    <property type="match status" value="1"/>
</dbReference>
<evidence type="ECO:0000256" key="6">
    <source>
        <dbReference type="ARBA" id="ARBA00022989"/>
    </source>
</evidence>
<dbReference type="InterPro" id="IPR011701">
    <property type="entry name" value="MFS"/>
</dbReference>
<name>A0A0R2AXN0_9LACO</name>
<evidence type="ECO:0000256" key="7">
    <source>
        <dbReference type="ARBA" id="ARBA00023136"/>
    </source>
</evidence>
<dbReference type="PANTHER" id="PTHR43124:SF3">
    <property type="entry name" value="CHLORAMPHENICOL EFFLUX PUMP RV0191"/>
    <property type="match status" value="1"/>
</dbReference>
<dbReference type="OrthoDB" id="9816041at2"/>
<accession>A0A0R2AXN0</accession>